<organism evidence="2 3">
    <name type="scientific">Flavobacterium hankyongi</name>
    <dbReference type="NCBI Taxonomy" id="1176532"/>
    <lineage>
        <taxon>Bacteria</taxon>
        <taxon>Pseudomonadati</taxon>
        <taxon>Bacteroidota</taxon>
        <taxon>Flavobacteriia</taxon>
        <taxon>Flavobacteriales</taxon>
        <taxon>Flavobacteriaceae</taxon>
        <taxon>Flavobacterium</taxon>
    </lineage>
</organism>
<keyword evidence="3" id="KW-1185">Reference proteome</keyword>
<feature type="domain" description="PAS" evidence="1">
    <location>
        <begin position="28"/>
        <end position="79"/>
    </location>
</feature>
<dbReference type="RefSeq" id="WP_264544336.1">
    <property type="nucleotide sequence ID" value="NZ_BAABIP010000007.1"/>
</dbReference>
<dbReference type="InterPro" id="IPR000014">
    <property type="entry name" value="PAS"/>
</dbReference>
<gene>
    <name evidence="2" type="ORF">GCM10023230_04740</name>
</gene>
<evidence type="ECO:0000259" key="1">
    <source>
        <dbReference type="PROSITE" id="PS50112"/>
    </source>
</evidence>
<proteinExistence type="predicted"/>
<dbReference type="SUPFAM" id="SSF55785">
    <property type="entry name" value="PYP-like sensor domain (PAS domain)"/>
    <property type="match status" value="1"/>
</dbReference>
<dbReference type="Gene3D" id="3.30.450.20">
    <property type="entry name" value="PAS domain"/>
    <property type="match status" value="1"/>
</dbReference>
<name>A0ABP8ZKX5_9FLAO</name>
<protein>
    <submittedName>
        <fullName evidence="2">PAS domain-containing protein</fullName>
    </submittedName>
</protein>
<evidence type="ECO:0000313" key="2">
    <source>
        <dbReference type="EMBL" id="GAA4759408.1"/>
    </source>
</evidence>
<accession>A0ABP8ZKX5</accession>
<reference evidence="3" key="1">
    <citation type="journal article" date="2019" name="Int. J. Syst. Evol. Microbiol.">
        <title>The Global Catalogue of Microorganisms (GCM) 10K type strain sequencing project: providing services to taxonomists for standard genome sequencing and annotation.</title>
        <authorList>
            <consortium name="The Broad Institute Genomics Platform"/>
            <consortium name="The Broad Institute Genome Sequencing Center for Infectious Disease"/>
            <person name="Wu L."/>
            <person name="Ma J."/>
        </authorList>
    </citation>
    <scope>NUCLEOTIDE SEQUENCE [LARGE SCALE GENOMIC DNA]</scope>
    <source>
        <strain evidence="3">JCM 18198</strain>
    </source>
</reference>
<dbReference type="InterPro" id="IPR035965">
    <property type="entry name" value="PAS-like_dom_sf"/>
</dbReference>
<dbReference type="PROSITE" id="PS50112">
    <property type="entry name" value="PAS"/>
    <property type="match status" value="1"/>
</dbReference>
<sequence length="208" mass="24143">MNLELKRPTPIDEEVIWDKSKTIVSKTDLFGTIEYANDAFVEASGYHEFELVGQPHNLIRHPEMPQVVFKVLWDNIKKGHKFHGIVKNLSKSGRYYWVITDFDYVVDDDANIVKYIARRKAVPNGVVKKVEDLYRKLLQIEEVSGMAGSEKYLIGYLEELGLTYVQLITKLMVDDERETAELIEIANTQTEEEKEKESRGFFSRFFGK</sequence>
<dbReference type="InterPro" id="IPR013655">
    <property type="entry name" value="PAS_fold_3"/>
</dbReference>
<dbReference type="CDD" id="cd00130">
    <property type="entry name" value="PAS"/>
    <property type="match status" value="1"/>
</dbReference>
<comment type="caution">
    <text evidence="2">The sequence shown here is derived from an EMBL/GenBank/DDBJ whole genome shotgun (WGS) entry which is preliminary data.</text>
</comment>
<dbReference type="Proteomes" id="UP001500141">
    <property type="component" value="Unassembled WGS sequence"/>
</dbReference>
<dbReference type="EMBL" id="BAABIP010000007">
    <property type="protein sequence ID" value="GAA4759408.1"/>
    <property type="molecule type" value="Genomic_DNA"/>
</dbReference>
<dbReference type="Pfam" id="PF08447">
    <property type="entry name" value="PAS_3"/>
    <property type="match status" value="1"/>
</dbReference>
<dbReference type="NCBIfam" id="TIGR00229">
    <property type="entry name" value="sensory_box"/>
    <property type="match status" value="1"/>
</dbReference>
<evidence type="ECO:0000313" key="3">
    <source>
        <dbReference type="Proteomes" id="UP001500141"/>
    </source>
</evidence>
<dbReference type="SMART" id="SM00091">
    <property type="entry name" value="PAS"/>
    <property type="match status" value="1"/>
</dbReference>